<evidence type="ECO:0000256" key="1">
    <source>
        <dbReference type="SAM" id="MobiDB-lite"/>
    </source>
</evidence>
<dbReference type="EMBL" id="MU842828">
    <property type="protein sequence ID" value="KAK2032732.1"/>
    <property type="molecule type" value="Genomic_DNA"/>
</dbReference>
<feature type="region of interest" description="Disordered" evidence="1">
    <location>
        <begin position="1"/>
        <end position="56"/>
    </location>
</feature>
<name>A0AAD9HQQ8_9PEZI</name>
<protein>
    <submittedName>
        <fullName evidence="2">Uncharacterized protein</fullName>
    </submittedName>
</protein>
<dbReference type="Proteomes" id="UP001232148">
    <property type="component" value="Unassembled WGS sequence"/>
</dbReference>
<reference evidence="2" key="1">
    <citation type="submission" date="2021-06" db="EMBL/GenBank/DDBJ databases">
        <title>Comparative genomics, transcriptomics and evolutionary studies reveal genomic signatures of adaptation to plant cell wall in hemibiotrophic fungi.</title>
        <authorList>
            <consortium name="DOE Joint Genome Institute"/>
            <person name="Baroncelli R."/>
            <person name="Diaz J.F."/>
            <person name="Benocci T."/>
            <person name="Peng M."/>
            <person name="Battaglia E."/>
            <person name="Haridas S."/>
            <person name="Andreopoulos W."/>
            <person name="Labutti K."/>
            <person name="Pangilinan J."/>
            <person name="Floch G.L."/>
            <person name="Makela M.R."/>
            <person name="Henrissat B."/>
            <person name="Grigoriev I.V."/>
            <person name="Crouch J.A."/>
            <person name="De Vries R.P."/>
            <person name="Sukno S.A."/>
            <person name="Thon M.R."/>
        </authorList>
    </citation>
    <scope>NUCLEOTIDE SEQUENCE</scope>
    <source>
        <strain evidence="2">MAFF235873</strain>
    </source>
</reference>
<evidence type="ECO:0000313" key="2">
    <source>
        <dbReference type="EMBL" id="KAK2032732.1"/>
    </source>
</evidence>
<comment type="caution">
    <text evidence="2">The sequence shown here is derived from an EMBL/GenBank/DDBJ whole genome shotgun (WGS) entry which is preliminary data.</text>
</comment>
<evidence type="ECO:0000313" key="3">
    <source>
        <dbReference type="Proteomes" id="UP001232148"/>
    </source>
</evidence>
<organism evidence="2 3">
    <name type="scientific">Colletotrichum zoysiae</name>
    <dbReference type="NCBI Taxonomy" id="1216348"/>
    <lineage>
        <taxon>Eukaryota</taxon>
        <taxon>Fungi</taxon>
        <taxon>Dikarya</taxon>
        <taxon>Ascomycota</taxon>
        <taxon>Pezizomycotina</taxon>
        <taxon>Sordariomycetes</taxon>
        <taxon>Hypocreomycetidae</taxon>
        <taxon>Glomerellales</taxon>
        <taxon>Glomerellaceae</taxon>
        <taxon>Colletotrichum</taxon>
        <taxon>Colletotrichum graminicola species complex</taxon>
    </lineage>
</organism>
<sequence>MAEDKRLHPEKKTSKPDEEDGKSDNSPPKNKAGGSRRARKKRQMNSSGNPILEKGSYRARFVSPVSEAFFTEVRGDLWFVSQTIRKHFKKFDAIRKDQKAEFKKFGAVEPKALTARAPRDTSIPVFGASSPPRSSSQGYTEDNTPQPGAQKRRRLNPGSGGISSARETCFTVTKQKDAVMTLIKMAVGSNEALVLCFGPLLDQLIQLARDEA</sequence>
<gene>
    <name evidence="2" type="ORF">LX32DRAFT_690724</name>
</gene>
<feature type="region of interest" description="Disordered" evidence="1">
    <location>
        <begin position="116"/>
        <end position="167"/>
    </location>
</feature>
<feature type="compositionally biased region" description="Polar residues" evidence="1">
    <location>
        <begin position="131"/>
        <end position="147"/>
    </location>
</feature>
<feature type="compositionally biased region" description="Basic and acidic residues" evidence="1">
    <location>
        <begin position="1"/>
        <end position="16"/>
    </location>
</feature>
<dbReference type="AlphaFoldDB" id="A0AAD9HQQ8"/>
<accession>A0AAD9HQQ8</accession>
<proteinExistence type="predicted"/>
<feature type="compositionally biased region" description="Basic residues" evidence="1">
    <location>
        <begin position="34"/>
        <end position="43"/>
    </location>
</feature>
<keyword evidence="3" id="KW-1185">Reference proteome</keyword>